<keyword evidence="2" id="KW-1185">Reference proteome</keyword>
<dbReference type="EMBL" id="JAME01000012">
    <property type="protein sequence ID" value="ETX29172.1"/>
    <property type="molecule type" value="Genomic_DNA"/>
</dbReference>
<dbReference type="RefSeq" id="WP_043769571.1">
    <property type="nucleotide sequence ID" value="NZ_JAME01000012.1"/>
</dbReference>
<reference evidence="1 2" key="1">
    <citation type="submission" date="2014-01" db="EMBL/GenBank/DDBJ databases">
        <title>Roseivivax isoporae LMG 25204 Genome Sequencing.</title>
        <authorList>
            <person name="Lai Q."/>
            <person name="Li G."/>
            <person name="Shao Z."/>
        </authorList>
    </citation>
    <scope>NUCLEOTIDE SEQUENCE [LARGE SCALE GENOMIC DNA]</scope>
    <source>
        <strain evidence="1 2">LMG 25204</strain>
    </source>
</reference>
<evidence type="ECO:0000313" key="1">
    <source>
        <dbReference type="EMBL" id="ETX29172.1"/>
    </source>
</evidence>
<protein>
    <recommendedName>
        <fullName evidence="3">Glycosyl transferase family 2</fullName>
    </recommendedName>
</protein>
<accession>X7F8E0</accession>
<dbReference type="OrthoDB" id="4405067at2"/>
<evidence type="ECO:0000313" key="2">
    <source>
        <dbReference type="Proteomes" id="UP000023430"/>
    </source>
</evidence>
<proteinExistence type="predicted"/>
<dbReference type="STRING" id="1449351.RISW2_02600"/>
<sequence>MTSDFATCRLGEGGPRRKSRVAPRYRKDGYDAAFDDRTLWLDAVWHQGVVTLVCPRLNNLAGVFRSGALALDGVPARPRVRHFYRHSLVQMRAPELPARVTLEVAGTRHDSAVSVTDPARFRGRNVIVTMSRDNDLVWIEDFARFHAETQGADAIILVDNASRGYGRAEIEQALARTGLDALVLRTDLPFGPRGRAPHANTELFLQTCVLNALRLRHLSEARAVLCCDIDELILSRRAPTVFDATWQSIFGFTRFEGEWRHAPTPAQGITVRHADHVLVRSGGRPSPAKWCIRPTGPLGELQWRPHVLEGFAFNWLFLSRAFTYHHCRQITTGWKRDPHRDDTAQLVPAEPAAVLARGRRRVAPRPAAAVRAGWNAALRRGGEVLSRRFFALRPASQVVSLLILSCLGIVLEEAIDDDPAQQEIDAILAILDATPQIDQMEATLDVWF</sequence>
<dbReference type="AlphaFoldDB" id="X7F8E0"/>
<gene>
    <name evidence="1" type="ORF">RISW2_02600</name>
</gene>
<comment type="caution">
    <text evidence="1">The sequence shown here is derived from an EMBL/GenBank/DDBJ whole genome shotgun (WGS) entry which is preliminary data.</text>
</comment>
<evidence type="ECO:0008006" key="3">
    <source>
        <dbReference type="Google" id="ProtNLM"/>
    </source>
</evidence>
<dbReference type="eggNOG" id="COG0457">
    <property type="taxonomic scope" value="Bacteria"/>
</dbReference>
<dbReference type="Proteomes" id="UP000023430">
    <property type="component" value="Unassembled WGS sequence"/>
</dbReference>
<name>X7F8E0_9RHOB</name>
<organism evidence="1 2">
    <name type="scientific">Roseivivax isoporae LMG 25204</name>
    <dbReference type="NCBI Taxonomy" id="1449351"/>
    <lineage>
        <taxon>Bacteria</taxon>
        <taxon>Pseudomonadati</taxon>
        <taxon>Pseudomonadota</taxon>
        <taxon>Alphaproteobacteria</taxon>
        <taxon>Rhodobacterales</taxon>
        <taxon>Roseobacteraceae</taxon>
        <taxon>Roseivivax</taxon>
    </lineage>
</organism>